<dbReference type="Pfam" id="PF05359">
    <property type="entry name" value="DUF748"/>
    <property type="match status" value="2"/>
</dbReference>
<dbReference type="InterPro" id="IPR008023">
    <property type="entry name" value="DUF748"/>
</dbReference>
<gene>
    <name evidence="4" type="ordered locus">DP1638</name>
</gene>
<dbReference type="HOGENOM" id="CLU_273510_0_0_7"/>
<name>Q6AMQ8_DESPS</name>
<dbReference type="GO" id="GO:0005886">
    <property type="term" value="C:plasma membrane"/>
    <property type="evidence" value="ECO:0007669"/>
    <property type="project" value="TreeGrafter"/>
</dbReference>
<evidence type="ECO:0000256" key="1">
    <source>
        <dbReference type="SAM" id="Coils"/>
    </source>
</evidence>
<evidence type="ECO:0008006" key="6">
    <source>
        <dbReference type="Google" id="ProtNLM"/>
    </source>
</evidence>
<keyword evidence="3" id="KW-0472">Membrane</keyword>
<keyword evidence="1" id="KW-0175">Coiled coil</keyword>
<dbReference type="InterPro" id="IPR052894">
    <property type="entry name" value="AsmA-related"/>
</dbReference>
<reference evidence="5" key="1">
    <citation type="journal article" date="2004" name="Environ. Microbiol.">
        <title>The genome of Desulfotalea psychrophila, a sulfate-reducing bacterium from permanently cold Arctic sediments.</title>
        <authorList>
            <person name="Rabus R."/>
            <person name="Ruepp A."/>
            <person name="Frickey T."/>
            <person name="Rattei T."/>
            <person name="Fartmann B."/>
            <person name="Stark M."/>
            <person name="Bauer M."/>
            <person name="Zibat A."/>
            <person name="Lombardot T."/>
            <person name="Becker I."/>
            <person name="Amann J."/>
            <person name="Gellner K."/>
            <person name="Teeling H."/>
            <person name="Leuschner W.D."/>
            <person name="Gloeckner F.-O."/>
            <person name="Lupas A.N."/>
            <person name="Amann R."/>
            <person name="Klenk H.-P."/>
        </authorList>
    </citation>
    <scope>NUCLEOTIDE SEQUENCE [LARGE SCALE GENOMIC DNA]</scope>
    <source>
        <strain evidence="5">DSM 12343 / LSv54</strain>
    </source>
</reference>
<evidence type="ECO:0000256" key="3">
    <source>
        <dbReference type="SAM" id="Phobius"/>
    </source>
</evidence>
<dbReference type="Proteomes" id="UP000000602">
    <property type="component" value="Chromosome"/>
</dbReference>
<dbReference type="STRING" id="177439.DP1638"/>
<feature type="region of interest" description="Disordered" evidence="2">
    <location>
        <begin position="1"/>
        <end position="43"/>
    </location>
</feature>
<dbReference type="PANTHER" id="PTHR30441:SF8">
    <property type="entry name" value="DUF748 DOMAIN-CONTAINING PROTEIN"/>
    <property type="match status" value="1"/>
</dbReference>
<organism evidence="4 5">
    <name type="scientific">Desulfotalea psychrophila (strain LSv54 / DSM 12343)</name>
    <dbReference type="NCBI Taxonomy" id="177439"/>
    <lineage>
        <taxon>Bacteria</taxon>
        <taxon>Pseudomonadati</taxon>
        <taxon>Thermodesulfobacteriota</taxon>
        <taxon>Desulfobulbia</taxon>
        <taxon>Desulfobulbales</taxon>
        <taxon>Desulfocapsaceae</taxon>
        <taxon>Desulfotalea</taxon>
    </lineage>
</organism>
<dbReference type="GO" id="GO:0090313">
    <property type="term" value="P:regulation of protein targeting to membrane"/>
    <property type="evidence" value="ECO:0007669"/>
    <property type="project" value="TreeGrafter"/>
</dbReference>
<keyword evidence="3" id="KW-1133">Transmembrane helix</keyword>
<dbReference type="EMBL" id="CR522870">
    <property type="protein sequence ID" value="CAG36367.1"/>
    <property type="molecule type" value="Genomic_DNA"/>
</dbReference>
<feature type="coiled-coil region" evidence="1">
    <location>
        <begin position="1008"/>
        <end position="1035"/>
    </location>
</feature>
<keyword evidence="3" id="KW-0812">Transmembrane</keyword>
<dbReference type="KEGG" id="dps:DP1638"/>
<dbReference type="AlphaFoldDB" id="Q6AMQ8"/>
<protein>
    <recommendedName>
        <fullName evidence="6">DUF748 domain-containing protein</fullName>
    </recommendedName>
</protein>
<evidence type="ECO:0000313" key="5">
    <source>
        <dbReference type="Proteomes" id="UP000000602"/>
    </source>
</evidence>
<evidence type="ECO:0000256" key="2">
    <source>
        <dbReference type="SAM" id="MobiDB-lite"/>
    </source>
</evidence>
<feature type="transmembrane region" description="Helical" evidence="3">
    <location>
        <begin position="50"/>
        <end position="74"/>
    </location>
</feature>
<accession>Q6AMQ8</accession>
<proteinExistence type="predicted"/>
<feature type="compositionally biased region" description="Basic residues" evidence="2">
    <location>
        <begin position="18"/>
        <end position="29"/>
    </location>
</feature>
<dbReference type="eggNOG" id="COG2982">
    <property type="taxonomic scope" value="Bacteria"/>
</dbReference>
<dbReference type="eggNOG" id="COG2885">
    <property type="taxonomic scope" value="Bacteria"/>
</dbReference>
<keyword evidence="5" id="KW-1185">Reference proteome</keyword>
<evidence type="ECO:0000313" key="4">
    <source>
        <dbReference type="EMBL" id="CAG36367.1"/>
    </source>
</evidence>
<sequence length="1130" mass="126330">MADDFGSISIDAPETRTKKTSKQIKKTGHSPKPPSSPPAKKRKRGRALPILFFTLALLLASYSLLGFFAVPYYIKNVLPEYVAAHSEFKLEIEEVKANPFSFEISIIKAEIKKPGANNHQAPLLSIDSLSTAIEPLGLLHKKFTSRRSTLNGVHLALKKEGANLYNFGSLFKDKNGKLITNIAAIKESLFLFSFNNIVMENGSFVFQDIPGKQTHHGKDIKISLPTINNFDSGTEITTKPYFSAIINGSPIHFSKNSYGKDSRISCEVKDLDLPLYFSYLPLHIPFEIKSGLGTGSIDLFFNSTENSVETLTLGMNITATNITLRHNSKKASINIPRSQIRAEFQPLSRNTLIKDFQLEQPSLQLPKGFAIKDIGILLPDEKAGQQERETVVVEKITIKNGSLSLGQEAKVKTINLFLQNWSNSDDSSPAQLNIEAQTSQAQLSWQGKIKKKSAEGRIELKNFSLNDFFQYAGITSGKGDHGRGILSGQLDITGDKNSLFSLRLGEGKIKFNSVVLQDRGKDWLTAPIVTMSGVNLSPMNRTLGDISIERATLNINNKKLPVLFRNFSTGQDHIKLASLQIKGKGTLTETNKPTIKLASFSLKTDRLNEKQINTDNIKISAKTIDGGSLQGRGRTKLTPYSLWLETEFSTIKAETVLPYFSSQALFHKSTARLSGKGRFILPNTSFKGDIIAQNGSIKTGLDKRFSWQKASFKKIQYDRASGALKMDSIDIEKPLISWDRESNSPPPYQKAEKAFANLLGKQEEERGQFINIKKISFTAGTLTINDKRMSPTWREKITNFSGTIEPIDSKNKGPITFKASGKIKQTALTIHGNMQVFAPGPSNEYTLRLTDIPPELFAKQSRLLREKTLARGFNAKIYGQENRQKSSTITDIEFISPSCKDKRLTLLMALLQGQNSHPKISILSQTQKGTSEKTLLEETEKYINKLLIKSEISPFLVADKSFKDLIDKSSMLFRFGQISLSEKGMHTLIRLQKFLLAYPLINIQIRGEASLKADRQALQEQLTTTERKRVEAINKKRLANWQAERRGPELATDEEGFIEENIFIPLQAEPVDVSHEMLLSLAQQRSEMIANVFTKQLGLAKERVRVIRADKLTEKSDNKAHFYLTAREND</sequence>
<dbReference type="PANTHER" id="PTHR30441">
    <property type="entry name" value="DUF748 DOMAIN-CONTAINING PROTEIN"/>
    <property type="match status" value="1"/>
</dbReference>